<dbReference type="PROSITE" id="PS00234">
    <property type="entry name" value="GAS_VESICLE_A_1"/>
    <property type="match status" value="1"/>
</dbReference>
<evidence type="ECO:0000313" key="6">
    <source>
        <dbReference type="Proteomes" id="UP001550378"/>
    </source>
</evidence>
<name>A0ABV2W985_9ACTN</name>
<dbReference type="PANTHER" id="PTHR35344">
    <property type="entry name" value="GAS VESICLE STRUCTURAL PROTEIN 2-RELATED"/>
    <property type="match status" value="1"/>
</dbReference>
<sequence length="176" mass="19442">MTEPHSDNLGSFPSRAAPSYGQGSSANLADILERVLDKGIVIAGDIQINLLDIELLTIKLRLLVASVDKAKEMGIDWWEHDPSLSSRADSRPSLSEENRRLREEIAALRGTRSLDRAEPVDEVPRGAARGEVAREDVAAGEVTEGRRRRAPTRSGTPRRRTAEDGTARRRPPEDDR</sequence>
<dbReference type="Proteomes" id="UP001550378">
    <property type="component" value="Unassembled WGS sequence"/>
</dbReference>
<comment type="caution">
    <text evidence="5">The sequence shown here is derived from an EMBL/GenBank/DDBJ whole genome shotgun (WGS) entry which is preliminary data.</text>
</comment>
<evidence type="ECO:0000256" key="3">
    <source>
        <dbReference type="ARBA" id="ARBA00035646"/>
    </source>
</evidence>
<reference evidence="5 6" key="1">
    <citation type="submission" date="2024-06" db="EMBL/GenBank/DDBJ databases">
        <title>The Natural Products Discovery Center: Release of the First 8490 Sequenced Strains for Exploring Actinobacteria Biosynthetic Diversity.</title>
        <authorList>
            <person name="Kalkreuter E."/>
            <person name="Kautsar S.A."/>
            <person name="Yang D."/>
            <person name="Bader C.D."/>
            <person name="Teijaro C.N."/>
            <person name="Fluegel L."/>
            <person name="Davis C.M."/>
            <person name="Simpson J.R."/>
            <person name="Lauterbach L."/>
            <person name="Steele A.D."/>
            <person name="Gui C."/>
            <person name="Meng S."/>
            <person name="Li G."/>
            <person name="Viehrig K."/>
            <person name="Ye F."/>
            <person name="Su P."/>
            <person name="Kiefer A.F."/>
            <person name="Nichols A."/>
            <person name="Cepeda A.J."/>
            <person name="Yan W."/>
            <person name="Fan B."/>
            <person name="Jiang Y."/>
            <person name="Adhikari A."/>
            <person name="Zheng C.-J."/>
            <person name="Schuster L."/>
            <person name="Cowan T.M."/>
            <person name="Smanski M.J."/>
            <person name="Chevrette M.G."/>
            <person name="De Carvalho L.P.S."/>
            <person name="Shen B."/>
        </authorList>
    </citation>
    <scope>NUCLEOTIDE SEQUENCE [LARGE SCALE GENOMIC DNA]</scope>
    <source>
        <strain evidence="5 6">NPDC006337</strain>
    </source>
</reference>
<dbReference type="RefSeq" id="WP_359652490.1">
    <property type="nucleotide sequence ID" value="NZ_JBEXZO010000005.1"/>
</dbReference>
<evidence type="ECO:0000256" key="4">
    <source>
        <dbReference type="SAM" id="MobiDB-lite"/>
    </source>
</evidence>
<keyword evidence="6" id="KW-1185">Reference proteome</keyword>
<comment type="similarity">
    <text evidence="3">Belongs to the gas vesicle GvpA family.</text>
</comment>
<comment type="subcellular location">
    <subcellularLocation>
        <location evidence="2">Gas vesicle</location>
    </subcellularLocation>
</comment>
<evidence type="ECO:0000313" key="5">
    <source>
        <dbReference type="EMBL" id="MEU0708840.1"/>
    </source>
</evidence>
<dbReference type="InterPro" id="IPR050530">
    <property type="entry name" value="GvpA"/>
</dbReference>
<gene>
    <name evidence="5" type="ORF">ABZ508_15915</name>
</gene>
<dbReference type="EMBL" id="JBEXZR010000012">
    <property type="protein sequence ID" value="MEU0708840.1"/>
    <property type="molecule type" value="Genomic_DNA"/>
</dbReference>
<dbReference type="PANTHER" id="PTHR35344:SF4">
    <property type="entry name" value="GAS VESICLE PROTEIN A1"/>
    <property type="match status" value="1"/>
</dbReference>
<feature type="region of interest" description="Disordered" evidence="4">
    <location>
        <begin position="112"/>
        <end position="176"/>
    </location>
</feature>
<feature type="region of interest" description="Disordered" evidence="4">
    <location>
        <begin position="1"/>
        <end position="21"/>
    </location>
</feature>
<dbReference type="Pfam" id="PF00741">
    <property type="entry name" value="Gas_vesicle"/>
    <property type="match status" value="1"/>
</dbReference>
<organism evidence="5 6">
    <name type="scientific">Streptomyces lavendulocolor</name>
    <dbReference type="NCBI Taxonomy" id="67316"/>
    <lineage>
        <taxon>Bacteria</taxon>
        <taxon>Bacillati</taxon>
        <taxon>Actinomycetota</taxon>
        <taxon>Actinomycetes</taxon>
        <taxon>Kitasatosporales</taxon>
        <taxon>Streptomycetaceae</taxon>
        <taxon>Streptomyces</taxon>
    </lineage>
</organism>
<proteinExistence type="inferred from homology"/>
<protein>
    <submittedName>
        <fullName evidence="5">Gas vesicle protein</fullName>
    </submittedName>
</protein>
<dbReference type="InterPro" id="IPR000638">
    <property type="entry name" value="Gas-vesicle_GvpA-like"/>
</dbReference>
<feature type="compositionally biased region" description="Basic and acidic residues" evidence="4">
    <location>
        <begin position="160"/>
        <end position="176"/>
    </location>
</feature>
<evidence type="ECO:0000256" key="1">
    <source>
        <dbReference type="ARBA" id="ARBA00022987"/>
    </source>
</evidence>
<accession>A0ABV2W985</accession>
<dbReference type="InterPro" id="IPR018493">
    <property type="entry name" value="GvpA-like_CS"/>
</dbReference>
<feature type="compositionally biased region" description="Basic and acidic residues" evidence="4">
    <location>
        <begin position="112"/>
        <end position="124"/>
    </location>
</feature>
<feature type="compositionally biased region" description="Basic residues" evidence="4">
    <location>
        <begin position="146"/>
        <end position="159"/>
    </location>
</feature>
<keyword evidence="1" id="KW-0304">Gas vesicle</keyword>
<evidence type="ECO:0000256" key="2">
    <source>
        <dbReference type="ARBA" id="ARBA00035108"/>
    </source>
</evidence>